<keyword evidence="6" id="KW-0963">Cytoplasm</keyword>
<dbReference type="FunCoup" id="U5DK92">
    <property type="interactions" value="140"/>
</dbReference>
<dbReference type="Pfam" id="PF00636">
    <property type="entry name" value="Ribonuclease_3"/>
    <property type="match status" value="1"/>
</dbReference>
<dbReference type="CDD" id="cd00593">
    <property type="entry name" value="RIBOc"/>
    <property type="match status" value="1"/>
</dbReference>
<reference evidence="8 9" key="1">
    <citation type="submission" date="2013-05" db="EMBL/GenBank/DDBJ databases">
        <title>Draft genome sequence of Rubidibacter lacunae KORDI 51-2.</title>
        <authorList>
            <person name="Choi D.H."/>
            <person name="Noh J.H."/>
            <person name="Kwon K.-K."/>
            <person name="Lee J.-H."/>
            <person name="Ryu J.-Y."/>
        </authorList>
    </citation>
    <scope>NUCLEOTIDE SEQUENCE [LARGE SCALE GENOMIC DNA]</scope>
    <source>
        <strain evidence="8 9">KORDI 51-2</strain>
    </source>
</reference>
<dbReference type="SMART" id="SM00535">
    <property type="entry name" value="RIBOc"/>
    <property type="match status" value="1"/>
</dbReference>
<dbReference type="InterPro" id="IPR008226">
    <property type="entry name" value="Mini3_fam"/>
</dbReference>
<evidence type="ECO:0000313" key="8">
    <source>
        <dbReference type="EMBL" id="ERN40100.1"/>
    </source>
</evidence>
<keyword evidence="6" id="KW-0460">Magnesium</keyword>
<dbReference type="EMBL" id="ASSJ01000081">
    <property type="protein sequence ID" value="ERN40100.1"/>
    <property type="molecule type" value="Genomic_DNA"/>
</dbReference>
<comment type="subcellular location">
    <subcellularLocation>
        <location evidence="6">Cytoplasm</location>
    </subcellularLocation>
</comment>
<dbReference type="EC" id="3.1.26.-" evidence="6"/>
<keyword evidence="3 6" id="KW-0540">Nuclease</keyword>
<sequence>MSAAARDDATPDVVSSRALPTDGDAREFLSVQLDCLRAGFDTDPTSALAAQRLSPAVLAYLGDAVYEVCARSRYLLPPKRLSDYHRLVVSAVRAETQAERLQTLEPYLNADERDILRRGRNAASGRPRRLSPLIYQQATSLETLIGYLFLCDRERLLQVLQWLDLCA</sequence>
<evidence type="ECO:0000256" key="4">
    <source>
        <dbReference type="ARBA" id="ARBA00022759"/>
    </source>
</evidence>
<dbReference type="STRING" id="582515.KR51_00033870"/>
<dbReference type="InParanoid" id="U5DK92"/>
<dbReference type="PANTHER" id="PTHR34276">
    <property type="entry name" value="MINI-RIBONUCLEASE 3"/>
    <property type="match status" value="1"/>
</dbReference>
<evidence type="ECO:0000256" key="5">
    <source>
        <dbReference type="ARBA" id="ARBA00022801"/>
    </source>
</evidence>
<feature type="domain" description="RNase III" evidence="7">
    <location>
        <begin position="35"/>
        <end position="167"/>
    </location>
</feature>
<dbReference type="GO" id="GO:0006364">
    <property type="term" value="P:rRNA processing"/>
    <property type="evidence" value="ECO:0007669"/>
    <property type="project" value="UniProtKB-UniRule"/>
</dbReference>
<dbReference type="RefSeq" id="WP_022608994.1">
    <property type="nucleotide sequence ID" value="NZ_ASSJ01000081.1"/>
</dbReference>
<keyword evidence="5 6" id="KW-0378">Hydrolase</keyword>
<dbReference type="AlphaFoldDB" id="U5DK92"/>
<comment type="similarity">
    <text evidence="6">Belongs to the MrnC RNase family.</text>
</comment>
<dbReference type="eggNOG" id="COG1939">
    <property type="taxonomic scope" value="Bacteria"/>
</dbReference>
<evidence type="ECO:0000256" key="3">
    <source>
        <dbReference type="ARBA" id="ARBA00022722"/>
    </source>
</evidence>
<keyword evidence="1 6" id="KW-0690">Ribosome biogenesis</keyword>
<dbReference type="HAMAP" id="MF_01468">
    <property type="entry name" value="RNase_Mini_III"/>
    <property type="match status" value="1"/>
</dbReference>
<name>U5DK92_9CHRO</name>
<comment type="cofactor">
    <cofactor evidence="6">
        <name>Mg(2+)</name>
        <dbReference type="ChEBI" id="CHEBI:18420"/>
    </cofactor>
</comment>
<comment type="function">
    <text evidence="6">Involved in correct processing of both the 5' and 3' ends of 23S rRNA precursor. Processes 30S rRNA precursor transcript even in absence of ribonuclease 3 (Rnc); Rnc processes 30S rRNA into smaller rRNA precursors.</text>
</comment>
<dbReference type="GO" id="GO:0004525">
    <property type="term" value="F:ribonuclease III activity"/>
    <property type="evidence" value="ECO:0007669"/>
    <property type="project" value="InterPro"/>
</dbReference>
<protein>
    <recommendedName>
        <fullName evidence="6">Mini-ribonuclease 3</fullName>
        <shortName evidence="6">Mini-3</shortName>
        <shortName evidence="6">Mini-RNase 3</shortName>
        <ecNumber evidence="6">3.1.26.-</ecNumber>
    </recommendedName>
    <alternativeName>
        <fullName evidence="6">Mini-RNase III</fullName>
        <shortName evidence="6">Mini-III</shortName>
    </alternativeName>
</protein>
<dbReference type="Proteomes" id="UP000016960">
    <property type="component" value="Unassembled WGS sequence"/>
</dbReference>
<dbReference type="SUPFAM" id="SSF69065">
    <property type="entry name" value="RNase III domain-like"/>
    <property type="match status" value="1"/>
</dbReference>
<keyword evidence="9" id="KW-1185">Reference proteome</keyword>
<keyword evidence="2 6" id="KW-0698">rRNA processing</keyword>
<keyword evidence="6" id="KW-0694">RNA-binding</keyword>
<comment type="subunit">
    <text evidence="6">Homodimer.</text>
</comment>
<accession>U5DK92</accession>
<keyword evidence="4 6" id="KW-0255">Endonuclease</keyword>
<dbReference type="GO" id="GO:0005737">
    <property type="term" value="C:cytoplasm"/>
    <property type="evidence" value="ECO:0007669"/>
    <property type="project" value="UniProtKB-SubCell"/>
</dbReference>
<evidence type="ECO:0000313" key="9">
    <source>
        <dbReference type="Proteomes" id="UP000016960"/>
    </source>
</evidence>
<comment type="caution">
    <text evidence="8">The sequence shown here is derived from an EMBL/GenBank/DDBJ whole genome shotgun (WGS) entry which is preliminary data.</text>
</comment>
<dbReference type="PATRIC" id="fig|582515.4.peg.3801"/>
<evidence type="ECO:0000256" key="2">
    <source>
        <dbReference type="ARBA" id="ARBA00022552"/>
    </source>
</evidence>
<dbReference type="OrthoDB" id="46571at2"/>
<evidence type="ECO:0000256" key="1">
    <source>
        <dbReference type="ARBA" id="ARBA00022517"/>
    </source>
</evidence>
<feature type="active site" evidence="6">
    <location>
        <position position="63"/>
    </location>
</feature>
<gene>
    <name evidence="6" type="primary">mrnC</name>
    <name evidence="8" type="ORF">KR51_00033870</name>
</gene>
<dbReference type="InterPro" id="IPR000999">
    <property type="entry name" value="RNase_III_dom"/>
</dbReference>
<dbReference type="PANTHER" id="PTHR34276:SF1">
    <property type="entry name" value="MINI-RIBONUCLEASE 3"/>
    <property type="match status" value="1"/>
</dbReference>
<evidence type="ECO:0000259" key="7">
    <source>
        <dbReference type="SMART" id="SM00535"/>
    </source>
</evidence>
<dbReference type="InterPro" id="IPR036389">
    <property type="entry name" value="RNase_III_sf"/>
</dbReference>
<dbReference type="GO" id="GO:0019843">
    <property type="term" value="F:rRNA binding"/>
    <property type="evidence" value="ECO:0007669"/>
    <property type="project" value="UniProtKB-UniRule"/>
</dbReference>
<evidence type="ECO:0000256" key="6">
    <source>
        <dbReference type="HAMAP-Rule" id="MF_01468"/>
    </source>
</evidence>
<keyword evidence="6" id="KW-0699">rRNA-binding</keyword>
<dbReference type="Gene3D" id="1.10.1520.10">
    <property type="entry name" value="Ribonuclease III domain"/>
    <property type="match status" value="1"/>
</dbReference>
<proteinExistence type="inferred from homology"/>
<organism evidence="8 9">
    <name type="scientific">Rubidibacter lacunae KORDI 51-2</name>
    <dbReference type="NCBI Taxonomy" id="582515"/>
    <lineage>
        <taxon>Bacteria</taxon>
        <taxon>Bacillati</taxon>
        <taxon>Cyanobacteriota</taxon>
        <taxon>Cyanophyceae</taxon>
        <taxon>Oscillatoriophycideae</taxon>
        <taxon>Chroococcales</taxon>
        <taxon>Aphanothecaceae</taxon>
        <taxon>Rubidibacter</taxon>
    </lineage>
</organism>